<evidence type="ECO:0000256" key="5">
    <source>
        <dbReference type="ARBA" id="ARBA00038344"/>
    </source>
</evidence>
<evidence type="ECO:0000256" key="6">
    <source>
        <dbReference type="PROSITE-ProRule" id="PRU00221"/>
    </source>
</evidence>
<dbReference type="InterPro" id="IPR051865">
    <property type="entry name" value="WD-repeat_CDT2_adapter"/>
</dbReference>
<dbReference type="Gene3D" id="2.130.10.10">
    <property type="entry name" value="YVTN repeat-like/Quinoprotein amine dehydrogenase"/>
    <property type="match status" value="2"/>
</dbReference>
<keyword evidence="3" id="KW-0677">Repeat</keyword>
<evidence type="ECO:0000313" key="8">
    <source>
        <dbReference type="Proteomes" id="UP000728185"/>
    </source>
</evidence>
<name>A0A8E0RRE2_9TREM</name>
<comment type="caution">
    <text evidence="7">The sequence shown here is derived from an EMBL/GenBank/DDBJ whole genome shotgun (WGS) entry which is preliminary data.</text>
</comment>
<dbReference type="InterPro" id="IPR036322">
    <property type="entry name" value="WD40_repeat_dom_sf"/>
</dbReference>
<dbReference type="GO" id="GO:0005634">
    <property type="term" value="C:nucleus"/>
    <property type="evidence" value="ECO:0007669"/>
    <property type="project" value="TreeGrafter"/>
</dbReference>
<dbReference type="PROSITE" id="PS50082">
    <property type="entry name" value="WD_REPEATS_2"/>
    <property type="match status" value="2"/>
</dbReference>
<dbReference type="GO" id="GO:0030674">
    <property type="term" value="F:protein-macromolecule adaptor activity"/>
    <property type="evidence" value="ECO:0007669"/>
    <property type="project" value="TreeGrafter"/>
</dbReference>
<evidence type="ECO:0000313" key="7">
    <source>
        <dbReference type="EMBL" id="KAA0185636.1"/>
    </source>
</evidence>
<dbReference type="SMART" id="SM00320">
    <property type="entry name" value="WD40"/>
    <property type="match status" value="4"/>
</dbReference>
<dbReference type="Proteomes" id="UP000728185">
    <property type="component" value="Unassembled WGS sequence"/>
</dbReference>
<accession>A0A8E0RRE2</accession>
<dbReference type="Pfam" id="PF00400">
    <property type="entry name" value="WD40"/>
    <property type="match status" value="3"/>
</dbReference>
<proteinExistence type="inferred from homology"/>
<dbReference type="AlphaFoldDB" id="A0A8E0RRE2"/>
<comment type="similarity">
    <text evidence="5">Belongs to the WD repeat cdt2 family.</text>
</comment>
<dbReference type="PROSITE" id="PS00678">
    <property type="entry name" value="WD_REPEATS_1"/>
    <property type="match status" value="2"/>
</dbReference>
<evidence type="ECO:0000256" key="2">
    <source>
        <dbReference type="ARBA" id="ARBA00022574"/>
    </source>
</evidence>
<dbReference type="GO" id="GO:0043161">
    <property type="term" value="P:proteasome-mediated ubiquitin-dependent protein catabolic process"/>
    <property type="evidence" value="ECO:0007669"/>
    <property type="project" value="TreeGrafter"/>
</dbReference>
<dbReference type="InterPro" id="IPR015943">
    <property type="entry name" value="WD40/YVTN_repeat-like_dom_sf"/>
</dbReference>
<dbReference type="InterPro" id="IPR019775">
    <property type="entry name" value="WD40_repeat_CS"/>
</dbReference>
<keyword evidence="2 6" id="KW-0853">WD repeat</keyword>
<dbReference type="PANTHER" id="PTHR22852">
    <property type="entry name" value="LETHAL 2 DENTICLELESS PROTEIN RETINOIC ACID-REGULATED NUCLEAR MATRIX-ASSOCIATED PROTEIN"/>
    <property type="match status" value="1"/>
</dbReference>
<feature type="repeat" description="WD" evidence="6">
    <location>
        <begin position="111"/>
        <end position="145"/>
    </location>
</feature>
<comment type="pathway">
    <text evidence="1">Protein modification; protein ubiquitination.</text>
</comment>
<reference evidence="7" key="1">
    <citation type="submission" date="2019-05" db="EMBL/GenBank/DDBJ databases">
        <title>Annotation for the trematode Fasciolopsis buski.</title>
        <authorList>
            <person name="Choi Y.-J."/>
        </authorList>
    </citation>
    <scope>NUCLEOTIDE SEQUENCE</scope>
    <source>
        <strain evidence="7">HT</strain>
        <tissue evidence="7">Whole worm</tissue>
    </source>
</reference>
<dbReference type="GO" id="GO:0007095">
    <property type="term" value="P:mitotic G2 DNA damage checkpoint signaling"/>
    <property type="evidence" value="ECO:0007669"/>
    <property type="project" value="TreeGrafter"/>
</dbReference>
<dbReference type="OrthoDB" id="2096344at2759"/>
<gene>
    <name evidence="7" type="ORF">FBUS_02820</name>
</gene>
<evidence type="ECO:0000256" key="3">
    <source>
        <dbReference type="ARBA" id="ARBA00022737"/>
    </source>
</evidence>
<dbReference type="EMBL" id="LUCM01010326">
    <property type="protein sequence ID" value="KAA0185636.1"/>
    <property type="molecule type" value="Genomic_DNA"/>
</dbReference>
<dbReference type="InterPro" id="IPR020472">
    <property type="entry name" value="WD40_PAC1"/>
</dbReference>
<dbReference type="PROSITE" id="PS50294">
    <property type="entry name" value="WD_REPEATS_REGION"/>
    <property type="match status" value="1"/>
</dbReference>
<dbReference type="PANTHER" id="PTHR22852:SF0">
    <property type="entry name" value="DENTICLELESS PROTEIN HOMOLOG"/>
    <property type="match status" value="1"/>
</dbReference>
<sequence length="625" mass="69142">MVLILRTVFVYYRLFNGNSPPVSQLYLAFTFSFLICFLSNHHCFPEIFASASRDGSIRIWDIRLKSDTVNFRGTPGTSSVGLLSQCHLPDWSTQSVVESPVNRRPRTPRRQLTDAQSVTSVIFKNENTLLSAGSTDGSIKMWDLRRIFSVGSKKKSKPKFVLPYRGVSQKRSGYSDLQLDSLHSRLYANCLDNVVYEYDLRRNSTSPIFAYTGHQTDSFYIKLDVSPDDRYIICGSSDRRAHIYTIGQRRQCPVVLSGHSGEVSVPRWCRSDPTRIVTLSDDSRAFVWNMFPARRCILPQPGELAGLAERLSPSEGLMSPGEQERRIIRSPRSTPSRSTQQAVASALSTTVSPSVASARRRQSNIRRFLSALSPSCSSSQQGLKQGPAVSSAFPSVFTGQLARRSAATLTETLGGVVQRFPGLSVASTVNSGNSTPPLGCYSPTVNVRSPSTPVSARNRRLISPDRFYSDASDIENISPVTQRPLLSQNSLPLDCVDGSVGLTRSPILCCSTNTPAVRDTPETPPPTSFVKRIPLGLHKPLFNTSPSILSQQIPDENSRSTAVLRKRPSAFMDVALEIRESDPLLHGKRRRLTVYDPINQRTNIPIPSSPTTPTVSRSLFFMSFN</sequence>
<feature type="repeat" description="WD" evidence="6">
    <location>
        <begin position="48"/>
        <end position="63"/>
    </location>
</feature>
<evidence type="ECO:0000256" key="4">
    <source>
        <dbReference type="ARBA" id="ARBA00022786"/>
    </source>
</evidence>
<organism evidence="7 8">
    <name type="scientific">Fasciolopsis buskii</name>
    <dbReference type="NCBI Taxonomy" id="27845"/>
    <lineage>
        <taxon>Eukaryota</taxon>
        <taxon>Metazoa</taxon>
        <taxon>Spiralia</taxon>
        <taxon>Lophotrochozoa</taxon>
        <taxon>Platyhelminthes</taxon>
        <taxon>Trematoda</taxon>
        <taxon>Digenea</taxon>
        <taxon>Plagiorchiida</taxon>
        <taxon>Echinostomata</taxon>
        <taxon>Echinostomatoidea</taxon>
        <taxon>Fasciolidae</taxon>
        <taxon>Fasciolopsis</taxon>
    </lineage>
</organism>
<protein>
    <submittedName>
        <fullName evidence="7">Denticleless protein</fullName>
    </submittedName>
</protein>
<dbReference type="InterPro" id="IPR001680">
    <property type="entry name" value="WD40_rpt"/>
</dbReference>
<keyword evidence="4" id="KW-0833">Ubl conjugation pathway</keyword>
<evidence type="ECO:0000256" key="1">
    <source>
        <dbReference type="ARBA" id="ARBA00004906"/>
    </source>
</evidence>
<dbReference type="SUPFAM" id="SSF50978">
    <property type="entry name" value="WD40 repeat-like"/>
    <property type="match status" value="1"/>
</dbReference>
<keyword evidence="8" id="KW-1185">Reference proteome</keyword>
<dbReference type="PRINTS" id="PR00320">
    <property type="entry name" value="GPROTEINBRPT"/>
</dbReference>